<gene>
    <name evidence="2" type="primary">tag</name>
    <name evidence="2" type="ORF">CFter6_5108</name>
</gene>
<evidence type="ECO:0000313" key="3">
    <source>
        <dbReference type="Proteomes" id="UP000072421"/>
    </source>
</evidence>
<protein>
    <submittedName>
        <fullName evidence="2">DNA-3-methyladenine glycosylase I domain protein</fullName>
    </submittedName>
</protein>
<dbReference type="EMBL" id="CP013232">
    <property type="protein sequence ID" value="AMO97678.1"/>
    <property type="molecule type" value="Genomic_DNA"/>
</dbReference>
<accession>A0A127PIQ7</accession>
<name>A0A127PIQ7_9BURK</name>
<dbReference type="AlphaFoldDB" id="A0A127PIQ7"/>
<evidence type="ECO:0000313" key="2">
    <source>
        <dbReference type="EMBL" id="AMO97678.1"/>
    </source>
</evidence>
<dbReference type="Proteomes" id="UP000072421">
    <property type="component" value="Chromosome"/>
</dbReference>
<proteinExistence type="predicted"/>
<reference evidence="2 3" key="1">
    <citation type="submission" date="2015-11" db="EMBL/GenBank/DDBJ databases">
        <title>Exploring the genomic traits of fungus-feeding bacterial genus Collimonas.</title>
        <authorList>
            <person name="Song C."/>
            <person name="Schmidt R."/>
            <person name="de Jager V."/>
            <person name="Krzyzanowska D."/>
            <person name="Jongedijk E."/>
            <person name="Cankar K."/>
            <person name="Beekwilder J."/>
            <person name="van Veen A."/>
            <person name="de Boer W."/>
            <person name="van Veen J.A."/>
            <person name="Garbeva P."/>
        </authorList>
    </citation>
    <scope>NUCLEOTIDE SEQUENCE [LARGE SCALE GENOMIC DNA]</scope>
    <source>
        <strain evidence="2 3">Ter6</strain>
    </source>
</reference>
<organism evidence="2">
    <name type="scientific">Collimonas fungivorans</name>
    <dbReference type="NCBI Taxonomy" id="158899"/>
    <lineage>
        <taxon>Bacteria</taxon>
        <taxon>Pseudomonadati</taxon>
        <taxon>Pseudomonadota</taxon>
        <taxon>Betaproteobacteria</taxon>
        <taxon>Burkholderiales</taxon>
        <taxon>Oxalobacteraceae</taxon>
        <taxon>Collimonas</taxon>
    </lineage>
</organism>
<evidence type="ECO:0000256" key="1">
    <source>
        <dbReference type="SAM" id="MobiDB-lite"/>
    </source>
</evidence>
<sequence length="76" mass="8501">MDAAPGKPFRHGRMISTRCGSMCILQLRGSVPPAFLFYPDHDCHPRHPRPYPLRLGQSRQPALPGLPRRGMGQTLP</sequence>
<feature type="region of interest" description="Disordered" evidence="1">
    <location>
        <begin position="47"/>
        <end position="76"/>
    </location>
</feature>